<dbReference type="PANTHER" id="PTHR43775">
    <property type="entry name" value="FATTY ACID SYNTHASE"/>
    <property type="match status" value="1"/>
</dbReference>
<evidence type="ECO:0000313" key="7">
    <source>
        <dbReference type="EMBL" id="GGO95468.1"/>
    </source>
</evidence>
<keyword evidence="2" id="KW-0597">Phosphoprotein</keyword>
<evidence type="ECO:0000256" key="2">
    <source>
        <dbReference type="ARBA" id="ARBA00022553"/>
    </source>
</evidence>
<reference evidence="7" key="1">
    <citation type="journal article" date="2014" name="Int. J. Syst. Evol. Microbiol.">
        <title>Complete genome sequence of Corynebacterium casei LMG S-19264T (=DSM 44701T), isolated from a smear-ripened cheese.</title>
        <authorList>
            <consortium name="US DOE Joint Genome Institute (JGI-PGF)"/>
            <person name="Walter F."/>
            <person name="Albersmeier A."/>
            <person name="Kalinowski J."/>
            <person name="Ruckert C."/>
        </authorList>
    </citation>
    <scope>NUCLEOTIDE SEQUENCE</scope>
    <source>
        <strain evidence="7">CGMCC 4.7201</strain>
    </source>
</reference>
<evidence type="ECO:0000259" key="5">
    <source>
        <dbReference type="PROSITE" id="PS50075"/>
    </source>
</evidence>
<dbReference type="Pfam" id="PF00698">
    <property type="entry name" value="Acyl_transf_1"/>
    <property type="match status" value="1"/>
</dbReference>
<keyword evidence="1" id="KW-0596">Phosphopantetheine</keyword>
<dbReference type="InterPro" id="IPR016035">
    <property type="entry name" value="Acyl_Trfase/lysoPLipase"/>
</dbReference>
<organism evidence="7 8">
    <name type="scientific">Wenjunlia tyrosinilytica</name>
    <dbReference type="NCBI Taxonomy" id="1544741"/>
    <lineage>
        <taxon>Bacteria</taxon>
        <taxon>Bacillati</taxon>
        <taxon>Actinomycetota</taxon>
        <taxon>Actinomycetes</taxon>
        <taxon>Kitasatosporales</taxon>
        <taxon>Streptomycetaceae</taxon>
        <taxon>Wenjunlia</taxon>
    </lineage>
</organism>
<dbReference type="Gene3D" id="3.40.47.10">
    <property type="match status" value="1"/>
</dbReference>
<dbReference type="PROSITE" id="PS50075">
    <property type="entry name" value="CARRIER"/>
    <property type="match status" value="1"/>
</dbReference>
<dbReference type="GO" id="GO:0004312">
    <property type="term" value="F:fatty acid synthase activity"/>
    <property type="evidence" value="ECO:0007669"/>
    <property type="project" value="TreeGrafter"/>
</dbReference>
<dbReference type="Pfam" id="PF00550">
    <property type="entry name" value="PP-binding"/>
    <property type="match status" value="1"/>
</dbReference>
<dbReference type="InterPro" id="IPR014043">
    <property type="entry name" value="Acyl_transferase_dom"/>
</dbReference>
<dbReference type="SMART" id="SM00827">
    <property type="entry name" value="PKS_AT"/>
    <property type="match status" value="1"/>
</dbReference>
<dbReference type="InterPro" id="IPR020841">
    <property type="entry name" value="PKS_Beta-ketoAc_synthase_dom"/>
</dbReference>
<dbReference type="Gene3D" id="3.40.366.10">
    <property type="entry name" value="Malonyl-Coenzyme A Acyl Carrier Protein, domain 2"/>
    <property type="match status" value="1"/>
</dbReference>
<dbReference type="GO" id="GO:0005886">
    <property type="term" value="C:plasma membrane"/>
    <property type="evidence" value="ECO:0007669"/>
    <property type="project" value="TreeGrafter"/>
</dbReference>
<dbReference type="AlphaFoldDB" id="A0A917ZU50"/>
<keyword evidence="3" id="KW-0808">Transferase</keyword>
<keyword evidence="8" id="KW-1185">Reference proteome</keyword>
<dbReference type="RefSeq" id="WP_189134282.1">
    <property type="nucleotide sequence ID" value="NZ_BMMS01000025.1"/>
</dbReference>
<dbReference type="GO" id="GO:0071770">
    <property type="term" value="P:DIM/DIP cell wall layer assembly"/>
    <property type="evidence" value="ECO:0007669"/>
    <property type="project" value="TreeGrafter"/>
</dbReference>
<dbReference type="InterPro" id="IPR050091">
    <property type="entry name" value="PKS_NRPS_Biosynth_Enz"/>
</dbReference>
<dbReference type="Gene3D" id="3.30.70.3290">
    <property type="match status" value="1"/>
</dbReference>
<accession>A0A917ZU50</accession>
<feature type="domain" description="Ketosynthase family 3 (KS3)" evidence="6">
    <location>
        <begin position="1"/>
        <end position="405"/>
    </location>
</feature>
<evidence type="ECO:0000256" key="1">
    <source>
        <dbReference type="ARBA" id="ARBA00022450"/>
    </source>
</evidence>
<proteinExistence type="predicted"/>
<dbReference type="GO" id="GO:0017000">
    <property type="term" value="P:antibiotic biosynthetic process"/>
    <property type="evidence" value="ECO:0007669"/>
    <property type="project" value="UniProtKB-KW"/>
</dbReference>
<dbReference type="InterPro" id="IPR009081">
    <property type="entry name" value="PP-bd_ACP"/>
</dbReference>
<evidence type="ECO:0000256" key="4">
    <source>
        <dbReference type="ARBA" id="ARBA00023194"/>
    </source>
</evidence>
<comment type="caution">
    <text evidence="7">The sequence shown here is derived from an EMBL/GenBank/DDBJ whole genome shotgun (WGS) entry which is preliminary data.</text>
</comment>
<dbReference type="SUPFAM" id="SSF52151">
    <property type="entry name" value="FabD/lysophospholipase-like"/>
    <property type="match status" value="1"/>
</dbReference>
<evidence type="ECO:0000259" key="6">
    <source>
        <dbReference type="PROSITE" id="PS52004"/>
    </source>
</evidence>
<dbReference type="InterPro" id="IPR001227">
    <property type="entry name" value="Ac_transferase_dom_sf"/>
</dbReference>
<dbReference type="PANTHER" id="PTHR43775:SF37">
    <property type="entry name" value="SI:DKEY-61P9.11"/>
    <property type="match status" value="1"/>
</dbReference>
<keyword evidence="4" id="KW-0045">Antibiotic biosynthesis</keyword>
<dbReference type="Proteomes" id="UP000641932">
    <property type="component" value="Unassembled WGS sequence"/>
</dbReference>
<dbReference type="GO" id="GO:0006633">
    <property type="term" value="P:fatty acid biosynthetic process"/>
    <property type="evidence" value="ECO:0007669"/>
    <property type="project" value="TreeGrafter"/>
</dbReference>
<reference evidence="7" key="2">
    <citation type="submission" date="2020-09" db="EMBL/GenBank/DDBJ databases">
        <authorList>
            <person name="Sun Q."/>
            <person name="Zhou Y."/>
        </authorList>
    </citation>
    <scope>NUCLEOTIDE SEQUENCE</scope>
    <source>
        <strain evidence="7">CGMCC 4.7201</strain>
    </source>
</reference>
<evidence type="ECO:0008006" key="9">
    <source>
        <dbReference type="Google" id="ProtNLM"/>
    </source>
</evidence>
<dbReference type="EMBL" id="BMMS01000025">
    <property type="protein sequence ID" value="GGO95468.1"/>
    <property type="molecule type" value="Genomic_DNA"/>
</dbReference>
<dbReference type="Gene3D" id="1.10.1200.10">
    <property type="entry name" value="ACP-like"/>
    <property type="match status" value="1"/>
</dbReference>
<evidence type="ECO:0000313" key="8">
    <source>
        <dbReference type="Proteomes" id="UP000641932"/>
    </source>
</evidence>
<dbReference type="GO" id="GO:0005737">
    <property type="term" value="C:cytoplasm"/>
    <property type="evidence" value="ECO:0007669"/>
    <property type="project" value="TreeGrafter"/>
</dbReference>
<dbReference type="SUPFAM" id="SSF47336">
    <property type="entry name" value="ACP-like"/>
    <property type="match status" value="1"/>
</dbReference>
<dbReference type="InterPro" id="IPR036736">
    <property type="entry name" value="ACP-like_sf"/>
</dbReference>
<dbReference type="Pfam" id="PF00109">
    <property type="entry name" value="ketoacyl-synt"/>
    <property type="match status" value="1"/>
</dbReference>
<dbReference type="SUPFAM" id="SSF53901">
    <property type="entry name" value="Thiolase-like"/>
    <property type="match status" value="1"/>
</dbReference>
<dbReference type="PROSITE" id="PS52004">
    <property type="entry name" value="KS3_2"/>
    <property type="match status" value="1"/>
</dbReference>
<dbReference type="SMART" id="SM00825">
    <property type="entry name" value="PKS_KS"/>
    <property type="match status" value="1"/>
</dbReference>
<dbReference type="InterPro" id="IPR016039">
    <property type="entry name" value="Thiolase-like"/>
</dbReference>
<feature type="domain" description="Carrier" evidence="5">
    <location>
        <begin position="757"/>
        <end position="835"/>
    </location>
</feature>
<dbReference type="InterPro" id="IPR014030">
    <property type="entry name" value="Ketoacyl_synth_N"/>
</dbReference>
<evidence type="ECO:0000256" key="3">
    <source>
        <dbReference type="ARBA" id="ARBA00022679"/>
    </source>
</evidence>
<gene>
    <name evidence="7" type="ORF">GCM10012280_52730</name>
</gene>
<sequence length="840" mass="88513">MRTVGSANRAGLRLAPAADVQQAGTFPRSGLSGVSAGAAGGIAVVGVDRFPWGSSDQDPAPRPFGAGGAEAFDCDFFSLSPRDAGQLDPRQRVLLQCAWRALEDAAIAPRRRSIAGTGVFVEATEGLAAAGDWAAAEAGLGAVAQWISYQLGLNGPSLDVRTDGEAAPVALLLACDVLAGRECDLALVAGARLSELRTADGGRSRQAPGAAVLALCRLDDALADRRPVYAVLRDSTDDPSDEPCGGVVDVADSALALYGGGPWRLPAGSLAPLDLQEPPSPLPPPTTDAGMGVFTFSADTAQALSRNLAEHAEAIGEAIGEAAGQAGVTGSRARTARLCWTSNEVKTDLPYRFALAAGDLAELADGLRRAALDPAVEASLSGVPEQSPAVAYVLPGEGSEYPGMTARLYRGAPLYRRALDEADEALRPYFEHRVRDLLLRHDTRVHRPSFAQPALFAVEYALGRALSELGVEPGMLVGYGCGEFAAACLAGVLDVETAARLVSVRGRLVEELPPGGLLEVFTTLEETAGLIRDEPEVYLAAVEGPCRVVLSAAPEVLARVGERMRLQGVHTRARAVEHAYHSPLMAPIMREWRRALEGAAFAPALIPVVSTVRGRLLGRDRMDTDYWLQHAIAPVRFAEAAEALLAERPTHVLELGPGSRLAQHIREIPSARGVGVRPVCSDSEAADGGLAELAAALYRDGHNLSWEALYPLEHRAFARLRPYRFSAERQFGPGTGADGTAGALPDEAVPRGTATGDSFVAAVVDAVARVCDCLPGEVTTDARLYDDLGFDSVMYMDLVGELERRIPQVGSLVLQEMMPSLESVEALAGYLRHVAGRVAA</sequence>
<name>A0A917ZU50_9ACTN</name>
<protein>
    <recommendedName>
        <fullName evidence="9">Polyketide synthase</fullName>
    </recommendedName>
</protein>